<gene>
    <name evidence="2" type="ORF">B0H17DRAFT_1194015</name>
</gene>
<protein>
    <submittedName>
        <fullName evidence="2">Uncharacterized protein</fullName>
    </submittedName>
</protein>
<feature type="region of interest" description="Disordered" evidence="1">
    <location>
        <begin position="1"/>
        <end position="41"/>
    </location>
</feature>
<evidence type="ECO:0000313" key="2">
    <source>
        <dbReference type="EMBL" id="KAJ7704106.1"/>
    </source>
</evidence>
<dbReference type="Proteomes" id="UP001221757">
    <property type="component" value="Unassembled WGS sequence"/>
</dbReference>
<reference evidence="2" key="1">
    <citation type="submission" date="2023-03" db="EMBL/GenBank/DDBJ databases">
        <title>Massive genome expansion in bonnet fungi (Mycena s.s.) driven by repeated elements and novel gene families across ecological guilds.</title>
        <authorList>
            <consortium name="Lawrence Berkeley National Laboratory"/>
            <person name="Harder C.B."/>
            <person name="Miyauchi S."/>
            <person name="Viragh M."/>
            <person name="Kuo A."/>
            <person name="Thoen E."/>
            <person name="Andreopoulos B."/>
            <person name="Lu D."/>
            <person name="Skrede I."/>
            <person name="Drula E."/>
            <person name="Henrissat B."/>
            <person name="Morin E."/>
            <person name="Kohler A."/>
            <person name="Barry K."/>
            <person name="LaButti K."/>
            <person name="Morin E."/>
            <person name="Salamov A."/>
            <person name="Lipzen A."/>
            <person name="Mereny Z."/>
            <person name="Hegedus B."/>
            <person name="Baldrian P."/>
            <person name="Stursova M."/>
            <person name="Weitz H."/>
            <person name="Taylor A."/>
            <person name="Grigoriev I.V."/>
            <person name="Nagy L.G."/>
            <person name="Martin F."/>
            <person name="Kauserud H."/>
        </authorList>
    </citation>
    <scope>NUCLEOTIDE SEQUENCE</scope>
    <source>
        <strain evidence="2">CBHHK067</strain>
    </source>
</reference>
<keyword evidence="3" id="KW-1185">Reference proteome</keyword>
<organism evidence="2 3">
    <name type="scientific">Mycena rosella</name>
    <name type="common">Pink bonnet</name>
    <name type="synonym">Agaricus rosellus</name>
    <dbReference type="NCBI Taxonomy" id="1033263"/>
    <lineage>
        <taxon>Eukaryota</taxon>
        <taxon>Fungi</taxon>
        <taxon>Dikarya</taxon>
        <taxon>Basidiomycota</taxon>
        <taxon>Agaricomycotina</taxon>
        <taxon>Agaricomycetes</taxon>
        <taxon>Agaricomycetidae</taxon>
        <taxon>Agaricales</taxon>
        <taxon>Marasmiineae</taxon>
        <taxon>Mycenaceae</taxon>
        <taxon>Mycena</taxon>
    </lineage>
</organism>
<accession>A0AAD7M6W7</accession>
<dbReference type="AlphaFoldDB" id="A0AAD7M6W7"/>
<evidence type="ECO:0000256" key="1">
    <source>
        <dbReference type="SAM" id="MobiDB-lite"/>
    </source>
</evidence>
<evidence type="ECO:0000313" key="3">
    <source>
        <dbReference type="Proteomes" id="UP001221757"/>
    </source>
</evidence>
<name>A0AAD7M6W7_MYCRO</name>
<dbReference type="EMBL" id="JARKIE010000011">
    <property type="protein sequence ID" value="KAJ7704106.1"/>
    <property type="molecule type" value="Genomic_DNA"/>
</dbReference>
<comment type="caution">
    <text evidence="2">The sequence shown here is derived from an EMBL/GenBank/DDBJ whole genome shotgun (WGS) entry which is preliminary data.</text>
</comment>
<proteinExistence type="predicted"/>
<sequence length="319" mass="34325">MSASERQKEIFWPPENDSGAPRQNVWNGSESERPGGLGQPQGTIASIKLASSASAAQVTPWTPCIALELDDRKPKFQDKQWEMVYGTADMTVYDGLSSIEPSLTTALAKLVNRLRVRNWKATNSKEQCLRGDVGSNTSVGRSGNRFCGHGGYVIGLSAPSSSSMSMSDSENGLPSPRADEVALDKPKFCGTIAEARYQCREARARKPQQSGCWGGRCRWRPEAKGTHLRPRVAASPSDGSAAPVRMLHDLQALSRAPLWCLWDGALLLSLLSTPPSPFWHSTLSGLTASVSLNSTTTAPGSANALVRPITDFPTPSVTK</sequence>